<feature type="transmembrane region" description="Helical" evidence="1">
    <location>
        <begin position="378"/>
        <end position="403"/>
    </location>
</feature>
<organism evidence="2 3">
    <name type="scientific">Congregibacter litoralis KT71</name>
    <dbReference type="NCBI Taxonomy" id="314285"/>
    <lineage>
        <taxon>Bacteria</taxon>
        <taxon>Pseudomonadati</taxon>
        <taxon>Pseudomonadota</taxon>
        <taxon>Gammaproteobacteria</taxon>
        <taxon>Cellvibrionales</taxon>
        <taxon>Halieaceae</taxon>
        <taxon>Congregibacter</taxon>
    </lineage>
</organism>
<keyword evidence="1" id="KW-0472">Membrane</keyword>
<keyword evidence="1" id="KW-0812">Transmembrane</keyword>
<reference evidence="2 3" key="2">
    <citation type="journal article" date="2009" name="PLoS ONE">
        <title>The photosynthetic apparatus and its regulation in the aerobic gammaproteobacterium Congregibacter litoralis gen. nov., sp. nov.</title>
        <authorList>
            <person name="Spring S."/>
            <person name="Lunsdorf H."/>
            <person name="Fuchs B.M."/>
            <person name="Tindall B.J."/>
        </authorList>
    </citation>
    <scope>NUCLEOTIDE SEQUENCE [LARGE SCALE GENOMIC DNA]</scope>
    <source>
        <strain evidence="2">KT71</strain>
    </source>
</reference>
<keyword evidence="1" id="KW-1133">Transmembrane helix</keyword>
<feature type="transmembrane region" description="Helical" evidence="1">
    <location>
        <begin position="196"/>
        <end position="219"/>
    </location>
</feature>
<comment type="caution">
    <text evidence="2">The sequence shown here is derived from an EMBL/GenBank/DDBJ whole genome shotgun (WGS) entry which is preliminary data.</text>
</comment>
<feature type="transmembrane region" description="Helical" evidence="1">
    <location>
        <begin position="255"/>
        <end position="279"/>
    </location>
</feature>
<dbReference type="SUPFAM" id="SSF103473">
    <property type="entry name" value="MFS general substrate transporter"/>
    <property type="match status" value="1"/>
</dbReference>
<dbReference type="PANTHER" id="PTHR23526">
    <property type="entry name" value="INTEGRAL MEMBRANE TRANSPORT PROTEIN-RELATED"/>
    <property type="match status" value="1"/>
</dbReference>
<dbReference type="eggNOG" id="COG2814">
    <property type="taxonomic scope" value="Bacteria"/>
</dbReference>
<feature type="transmembrane region" description="Helical" evidence="1">
    <location>
        <begin position="104"/>
        <end position="124"/>
    </location>
</feature>
<keyword evidence="3" id="KW-1185">Reference proteome</keyword>
<feature type="transmembrane region" description="Helical" evidence="1">
    <location>
        <begin position="58"/>
        <end position="77"/>
    </location>
</feature>
<dbReference type="HOGENOM" id="CLU_051156_0_0_6"/>
<feature type="transmembrane region" description="Helical" evidence="1">
    <location>
        <begin position="169"/>
        <end position="190"/>
    </location>
</feature>
<dbReference type="RefSeq" id="WP_023660296.1">
    <property type="nucleotide sequence ID" value="NZ_CM002299.1"/>
</dbReference>
<sequence length="433" mass="45143">MPLPSNTVFELIGDEEDARACRDISEDACDAQPQSFTLQLLAQLASKCADTLGSSRTVLPWLLSSIAAQTFFVAWLVPIRESLSLIPQLAIAANLRKRPIRKNVYVLGAGLQGLCMLAMPLALLLPTASLSAMAILASLTLFSLARGLCSVASKDVLGKTVAKGRRGRLGGLASSAAGIFTIGFGAFLLLSQGKTSLTLLVGMLCTAGALWLASALFYWRVPERPGATEGGASALESALNSAALLKTDKDLRAFVIARTLLIGTAYAIPFLVVMVFTNAEGSSRALAFVMLAEGLAAMTSGVIWGIYSDRASHKVLATSGLLTAATLLTVLLAPEDMMTAFGGLAGAIAIYVAAIAHQGTRLGRKTYVVDLANGDNRAAYVAISNTVIGVFVFLGGTLGWIAQHFGNDGVLGLLLGMTLLGAALSLRLKPVQA</sequence>
<dbReference type="AlphaFoldDB" id="A4A9V5"/>
<feature type="transmembrane region" description="Helical" evidence="1">
    <location>
        <begin position="314"/>
        <end position="333"/>
    </location>
</feature>
<name>A4A9V5_9GAMM</name>
<dbReference type="OrthoDB" id="1117124at2"/>
<evidence type="ECO:0000313" key="2">
    <source>
        <dbReference type="EMBL" id="EAQ97272.2"/>
    </source>
</evidence>
<feature type="transmembrane region" description="Helical" evidence="1">
    <location>
        <begin position="339"/>
        <end position="357"/>
    </location>
</feature>
<feature type="transmembrane region" description="Helical" evidence="1">
    <location>
        <begin position="285"/>
        <end position="307"/>
    </location>
</feature>
<proteinExistence type="predicted"/>
<dbReference type="PANTHER" id="PTHR23526:SF2">
    <property type="entry name" value="MAJOR FACILITATOR SUPERFAMILY (MFS) PROFILE DOMAIN-CONTAINING PROTEIN"/>
    <property type="match status" value="1"/>
</dbReference>
<reference evidence="2 3" key="1">
    <citation type="journal article" date="2007" name="Proc. Natl. Acad. Sci. U.S.A.">
        <title>Characterization of a marine gammaproteobacterium capable of aerobic anoxygenic photosynthesis.</title>
        <authorList>
            <person name="Fuchs B.M."/>
            <person name="Spring S."/>
            <person name="Teeling H."/>
            <person name="Quast C."/>
            <person name="Wulf J."/>
            <person name="Schattenhofer M."/>
            <person name="Yan S."/>
            <person name="Ferriera S."/>
            <person name="Johnson J."/>
            <person name="Glockner F.O."/>
            <person name="Amann R."/>
        </authorList>
    </citation>
    <scope>NUCLEOTIDE SEQUENCE [LARGE SCALE GENOMIC DNA]</scope>
    <source>
        <strain evidence="2">KT71</strain>
    </source>
</reference>
<dbReference type="EMBL" id="AAOA02000004">
    <property type="protein sequence ID" value="EAQ97272.2"/>
    <property type="molecule type" value="Genomic_DNA"/>
</dbReference>
<dbReference type="Gene3D" id="1.20.1250.20">
    <property type="entry name" value="MFS general substrate transporter like domains"/>
    <property type="match status" value="2"/>
</dbReference>
<dbReference type="InterPro" id="IPR052528">
    <property type="entry name" value="Sugar_transport-like"/>
</dbReference>
<dbReference type="Proteomes" id="UP000019205">
    <property type="component" value="Chromosome"/>
</dbReference>
<dbReference type="STRING" id="314285.KT71_07829"/>
<evidence type="ECO:0000256" key="1">
    <source>
        <dbReference type="SAM" id="Phobius"/>
    </source>
</evidence>
<gene>
    <name evidence="2" type="ORF">KT71_07829</name>
</gene>
<evidence type="ECO:0000313" key="3">
    <source>
        <dbReference type="Proteomes" id="UP000019205"/>
    </source>
</evidence>
<protein>
    <submittedName>
        <fullName evidence="2">Arabinose efflux permease</fullName>
    </submittedName>
</protein>
<feature type="transmembrane region" description="Helical" evidence="1">
    <location>
        <begin position="409"/>
        <end position="428"/>
    </location>
</feature>
<feature type="transmembrane region" description="Helical" evidence="1">
    <location>
        <begin position="130"/>
        <end position="149"/>
    </location>
</feature>
<dbReference type="InterPro" id="IPR036259">
    <property type="entry name" value="MFS_trans_sf"/>
</dbReference>
<accession>A4A9V5</accession>